<evidence type="ECO:0000313" key="6">
    <source>
        <dbReference type="EMBL" id="GGI54979.1"/>
    </source>
</evidence>
<dbReference type="InterPro" id="IPR036390">
    <property type="entry name" value="WH_DNA-bd_sf"/>
</dbReference>
<dbReference type="AlphaFoldDB" id="A0A8J3F6D9"/>
<dbReference type="InterPro" id="IPR000847">
    <property type="entry name" value="LysR_HTH_N"/>
</dbReference>
<comment type="similarity">
    <text evidence="1">Belongs to the LysR transcriptional regulatory family.</text>
</comment>
<keyword evidence="2" id="KW-0805">Transcription regulation</keyword>
<reference evidence="6" key="2">
    <citation type="submission" date="2020-09" db="EMBL/GenBank/DDBJ databases">
        <authorList>
            <person name="Sun Q."/>
            <person name="Sedlacek I."/>
        </authorList>
    </citation>
    <scope>NUCLEOTIDE SEQUENCE</scope>
    <source>
        <strain evidence="6">CCM 7664</strain>
    </source>
</reference>
<dbReference type="InterPro" id="IPR036388">
    <property type="entry name" value="WH-like_DNA-bd_sf"/>
</dbReference>
<evidence type="ECO:0000256" key="2">
    <source>
        <dbReference type="ARBA" id="ARBA00023015"/>
    </source>
</evidence>
<gene>
    <name evidence="6" type="ORF">GCM10011430_21530</name>
</gene>
<dbReference type="Pfam" id="PF03466">
    <property type="entry name" value="LysR_substrate"/>
    <property type="match status" value="1"/>
</dbReference>
<accession>A0A8J3F6D9</accession>
<dbReference type="PANTHER" id="PTHR30126:SF94">
    <property type="entry name" value="LYSR FAMILY TRANSCRIPTIONAL REGULATOR"/>
    <property type="match status" value="1"/>
</dbReference>
<evidence type="ECO:0000256" key="4">
    <source>
        <dbReference type="ARBA" id="ARBA00023163"/>
    </source>
</evidence>
<dbReference type="FunFam" id="1.10.10.10:FF:000001">
    <property type="entry name" value="LysR family transcriptional regulator"/>
    <property type="match status" value="1"/>
</dbReference>
<dbReference type="NCBIfam" id="NF008095">
    <property type="entry name" value="PRK10837.1"/>
    <property type="match status" value="1"/>
</dbReference>
<dbReference type="GO" id="GO:0003700">
    <property type="term" value="F:DNA-binding transcription factor activity"/>
    <property type="evidence" value="ECO:0007669"/>
    <property type="project" value="InterPro"/>
</dbReference>
<keyword evidence="3" id="KW-0238">DNA-binding</keyword>
<dbReference type="InterPro" id="IPR005119">
    <property type="entry name" value="LysR_subst-bd"/>
</dbReference>
<dbReference type="Gene3D" id="3.40.190.290">
    <property type="match status" value="1"/>
</dbReference>
<organism evidence="6 7">
    <name type="scientific">Oxalicibacterium solurbis</name>
    <dbReference type="NCBI Taxonomy" id="69280"/>
    <lineage>
        <taxon>Bacteria</taxon>
        <taxon>Pseudomonadati</taxon>
        <taxon>Pseudomonadota</taxon>
        <taxon>Betaproteobacteria</taxon>
        <taxon>Burkholderiales</taxon>
        <taxon>Oxalobacteraceae</taxon>
        <taxon>Oxalicibacterium</taxon>
    </lineage>
</organism>
<dbReference type="RefSeq" id="WP_188421604.1">
    <property type="nucleotide sequence ID" value="NZ_BMDP01000003.1"/>
</dbReference>
<evidence type="ECO:0000256" key="1">
    <source>
        <dbReference type="ARBA" id="ARBA00009437"/>
    </source>
</evidence>
<dbReference type="SUPFAM" id="SSF46785">
    <property type="entry name" value="Winged helix' DNA-binding domain"/>
    <property type="match status" value="1"/>
</dbReference>
<dbReference type="EMBL" id="BMDP01000003">
    <property type="protein sequence ID" value="GGI54979.1"/>
    <property type="molecule type" value="Genomic_DNA"/>
</dbReference>
<evidence type="ECO:0000313" key="7">
    <source>
        <dbReference type="Proteomes" id="UP000627205"/>
    </source>
</evidence>
<sequence>MRLTLRQLQIFLAVADHGSTMAAADAVALSQSAASAALKELEGLLGIHLFDRIGKRLILNDNGRMLLPQARQMLDAAATMEAQFHQPDAADAVGLRIAASTTIGIYLLPHMLAHFAQHSASVPQVTIANTRAVAAAVAAFDVDVGLIEGPCHEPELRAEPWLADELVVVCAPHHPLAARDGKVPLADLRQAGWLLREVGSGTREAVEHALLPHLHMLHSAGEFSNAEAIKHAASAGLGLACLSRLVVADLVESGRLVELRTTLPRLQRHFYLIHRRNKLLSARLEFFMQFCRDWAN</sequence>
<protein>
    <submittedName>
        <fullName evidence="6">LysR family transcriptional regulator</fullName>
    </submittedName>
</protein>
<dbReference type="PANTHER" id="PTHR30126">
    <property type="entry name" value="HTH-TYPE TRANSCRIPTIONAL REGULATOR"/>
    <property type="match status" value="1"/>
</dbReference>
<proteinExistence type="inferred from homology"/>
<comment type="caution">
    <text evidence="6">The sequence shown here is derived from an EMBL/GenBank/DDBJ whole genome shotgun (WGS) entry which is preliminary data.</text>
</comment>
<evidence type="ECO:0000256" key="3">
    <source>
        <dbReference type="ARBA" id="ARBA00023125"/>
    </source>
</evidence>
<name>A0A8J3F6D9_9BURK</name>
<dbReference type="Gene3D" id="1.10.10.10">
    <property type="entry name" value="Winged helix-like DNA-binding domain superfamily/Winged helix DNA-binding domain"/>
    <property type="match status" value="1"/>
</dbReference>
<feature type="domain" description="HTH lysR-type" evidence="5">
    <location>
        <begin position="3"/>
        <end position="60"/>
    </location>
</feature>
<dbReference type="Proteomes" id="UP000627205">
    <property type="component" value="Unassembled WGS sequence"/>
</dbReference>
<dbReference type="CDD" id="cd08420">
    <property type="entry name" value="PBP2_CysL_like"/>
    <property type="match status" value="1"/>
</dbReference>
<keyword evidence="4" id="KW-0804">Transcription</keyword>
<keyword evidence="7" id="KW-1185">Reference proteome</keyword>
<dbReference type="Pfam" id="PF00126">
    <property type="entry name" value="HTH_1"/>
    <property type="match status" value="1"/>
</dbReference>
<dbReference type="GO" id="GO:0000976">
    <property type="term" value="F:transcription cis-regulatory region binding"/>
    <property type="evidence" value="ECO:0007669"/>
    <property type="project" value="TreeGrafter"/>
</dbReference>
<dbReference type="PROSITE" id="PS50931">
    <property type="entry name" value="HTH_LYSR"/>
    <property type="match status" value="1"/>
</dbReference>
<reference evidence="6" key="1">
    <citation type="journal article" date="2014" name="Int. J. Syst. Evol. Microbiol.">
        <title>Complete genome sequence of Corynebacterium casei LMG S-19264T (=DSM 44701T), isolated from a smear-ripened cheese.</title>
        <authorList>
            <consortium name="US DOE Joint Genome Institute (JGI-PGF)"/>
            <person name="Walter F."/>
            <person name="Albersmeier A."/>
            <person name="Kalinowski J."/>
            <person name="Ruckert C."/>
        </authorList>
    </citation>
    <scope>NUCLEOTIDE SEQUENCE</scope>
    <source>
        <strain evidence="6">CCM 7664</strain>
    </source>
</reference>
<dbReference type="SUPFAM" id="SSF53850">
    <property type="entry name" value="Periplasmic binding protein-like II"/>
    <property type="match status" value="1"/>
</dbReference>
<evidence type="ECO:0000259" key="5">
    <source>
        <dbReference type="PROSITE" id="PS50931"/>
    </source>
</evidence>